<dbReference type="EMBL" id="MH396025">
    <property type="protein sequence ID" value="AXI97889.1"/>
    <property type="molecule type" value="Genomic_DNA"/>
</dbReference>
<gene>
    <name evidence="1" type="primary">orf138</name>
</gene>
<proteinExistence type="predicted"/>
<dbReference type="RefSeq" id="YP_009511962.1">
    <property type="nucleotide sequence ID" value="NC_039152.1"/>
</dbReference>
<organism evidence="1">
    <name type="scientific">Melanthalia intermedia</name>
    <dbReference type="NCBI Taxonomy" id="172989"/>
    <lineage>
        <taxon>Eukaryota</taxon>
        <taxon>Rhodophyta</taxon>
        <taxon>Florideophyceae</taxon>
        <taxon>Rhodymeniophycidae</taxon>
        <taxon>Gracilariales</taxon>
        <taxon>Gracilariaceae</taxon>
        <taxon>Melanthalia</taxon>
    </lineage>
</organism>
<name>A0A345UBQ3_9FLOR</name>
<keyword evidence="1" id="KW-0496">Mitochondrion</keyword>
<dbReference type="GeneID" id="37624739"/>
<reference evidence="1" key="1">
    <citation type="submission" date="2018-05" db="EMBL/GenBank/DDBJ databases">
        <title>Organellar genomes of Gracilariaceae.</title>
        <authorList>
            <person name="Iha C."/>
            <person name="Oliveira M.C."/>
        </authorList>
    </citation>
    <scope>NUCLEOTIDE SEQUENCE</scope>
</reference>
<sequence>MYKFMNHPRLKYQNNFINSFDLFEIQLKNSNYSSVVHKNSNYILVRNLSVDSIKLAFNSHFSLESFIGQSVTFDKLAFKKGSFTFLWATIRGQKMFHNYEILLHNTFLTSTYFVNFKSLEIQSLDFWIFVEILNKISLVLHSLNITIKLGQKGE</sequence>
<dbReference type="AlphaFoldDB" id="A0A345UBQ3"/>
<accession>A0A345UBQ3</accession>
<protein>
    <submittedName>
        <fullName evidence="1">Uncharacterized protein</fullName>
    </submittedName>
</protein>
<geneLocation type="mitochondrion" evidence="1"/>
<evidence type="ECO:0000313" key="1">
    <source>
        <dbReference type="EMBL" id="AXI97889.1"/>
    </source>
</evidence>